<comment type="caution">
    <text evidence="1">The sequence shown here is derived from an EMBL/GenBank/DDBJ whole genome shotgun (WGS) entry which is preliminary data.</text>
</comment>
<organism evidence="1 2">
    <name type="scientific">Enterococcus villorum</name>
    <dbReference type="NCBI Taxonomy" id="112904"/>
    <lineage>
        <taxon>Bacteria</taxon>
        <taxon>Bacillati</taxon>
        <taxon>Bacillota</taxon>
        <taxon>Bacilli</taxon>
        <taxon>Lactobacillales</taxon>
        <taxon>Enterococcaceae</taxon>
        <taxon>Enterococcus</taxon>
    </lineage>
</organism>
<evidence type="ECO:0000313" key="2">
    <source>
        <dbReference type="Proteomes" id="UP000321830"/>
    </source>
</evidence>
<sequence>MKEKIVNVPFFRQLAIFLFWLIEQNESDFMDRKIIVCFYLKKERSMRSTEKDHFYFFLENE</sequence>
<protein>
    <submittedName>
        <fullName evidence="1">Uncharacterized protein</fullName>
    </submittedName>
</protein>
<dbReference type="EMBL" id="BJWF01000004">
    <property type="protein sequence ID" value="GEL91284.1"/>
    <property type="molecule type" value="Genomic_DNA"/>
</dbReference>
<dbReference type="AlphaFoldDB" id="A0A511IZV8"/>
<accession>A0A511IZV8</accession>
<proteinExistence type="predicted"/>
<name>A0A511IZV8_9ENTE</name>
<reference evidence="1 2" key="1">
    <citation type="submission" date="2019-07" db="EMBL/GenBank/DDBJ databases">
        <title>Whole genome shotgun sequence of Enterococcus villorum NBRC 100699.</title>
        <authorList>
            <person name="Hosoyama A."/>
            <person name="Uohara A."/>
            <person name="Ohji S."/>
            <person name="Ichikawa N."/>
        </authorList>
    </citation>
    <scope>NUCLEOTIDE SEQUENCE [LARGE SCALE GENOMIC DNA]</scope>
    <source>
        <strain evidence="1 2">NBRC 100699</strain>
    </source>
</reference>
<evidence type="ECO:0000313" key="1">
    <source>
        <dbReference type="EMBL" id="GEL91284.1"/>
    </source>
</evidence>
<dbReference type="Proteomes" id="UP000321830">
    <property type="component" value="Unassembled WGS sequence"/>
</dbReference>
<gene>
    <name evidence="1" type="ORF">EVI01_06210</name>
</gene>